<accession>A0A6B0T5H0</accession>
<evidence type="ECO:0000256" key="1">
    <source>
        <dbReference type="SAM" id="MobiDB-lite"/>
    </source>
</evidence>
<keyword evidence="4" id="KW-1185">Reference proteome</keyword>
<feature type="domain" description="DUF7974" evidence="2">
    <location>
        <begin position="43"/>
        <end position="175"/>
    </location>
</feature>
<evidence type="ECO:0000313" key="4">
    <source>
        <dbReference type="Proteomes" id="UP000466535"/>
    </source>
</evidence>
<name>A0A6B0T5H0_9EURY</name>
<proteinExistence type="predicted"/>
<feature type="compositionally biased region" description="Basic and acidic residues" evidence="1">
    <location>
        <begin position="1"/>
        <end position="27"/>
    </location>
</feature>
<organism evidence="3 4">
    <name type="scientific">Halovenus carboxidivorans</name>
    <dbReference type="NCBI Taxonomy" id="2692199"/>
    <lineage>
        <taxon>Archaea</taxon>
        <taxon>Methanobacteriati</taxon>
        <taxon>Methanobacteriota</taxon>
        <taxon>Stenosarchaea group</taxon>
        <taxon>Halobacteria</taxon>
        <taxon>Halobacteriales</taxon>
        <taxon>Haloarculaceae</taxon>
        <taxon>Halovenus</taxon>
    </lineage>
</organism>
<protein>
    <recommendedName>
        <fullName evidence="2">DUF7974 domain-containing protein</fullName>
    </recommendedName>
</protein>
<dbReference type="RefSeq" id="WP_159764327.1">
    <property type="nucleotide sequence ID" value="NZ_WUUT01000004.1"/>
</dbReference>
<comment type="caution">
    <text evidence="3">The sequence shown here is derived from an EMBL/GenBank/DDBJ whole genome shotgun (WGS) entry which is preliminary data.</text>
</comment>
<dbReference type="Proteomes" id="UP000466535">
    <property type="component" value="Unassembled WGS sequence"/>
</dbReference>
<reference evidence="3 4" key="1">
    <citation type="submission" date="2019-12" db="EMBL/GenBank/DDBJ databases">
        <title>Isolation and characterization of three novel carbon monoxide-oxidizing members of Halobacteria from salione crusts and soils.</title>
        <authorList>
            <person name="Myers M.R."/>
            <person name="King G.M."/>
        </authorList>
    </citation>
    <scope>NUCLEOTIDE SEQUENCE [LARGE SCALE GENOMIC DNA]</scope>
    <source>
        <strain evidence="3 4">WSH3</strain>
    </source>
</reference>
<evidence type="ECO:0000259" key="2">
    <source>
        <dbReference type="Pfam" id="PF25929"/>
    </source>
</evidence>
<dbReference type="OrthoDB" id="196304at2157"/>
<evidence type="ECO:0000313" key="3">
    <source>
        <dbReference type="EMBL" id="MXR52197.1"/>
    </source>
</evidence>
<gene>
    <name evidence="3" type="ORF">GRX03_11365</name>
</gene>
<feature type="region of interest" description="Disordered" evidence="1">
    <location>
        <begin position="1"/>
        <end position="33"/>
    </location>
</feature>
<dbReference type="Pfam" id="PF25929">
    <property type="entry name" value="DUF7974"/>
    <property type="match status" value="1"/>
</dbReference>
<sequence>MRRIYESEAVDRSDGDPFRPNSRENGEKPQAARTLPQRLLSRWLVPQRVHRRAVSISIETPDSTYEEGEPVPISIQMHNRMPFPVAVRTVSPVRWTWAIDGQRQTPKPPSGAETALFEFDRGERKRFSRRWTQMFQVNDSEWEPAAPGKYTISAALNVDNPDSRALSAETTIRIE</sequence>
<dbReference type="EMBL" id="WUUT01000004">
    <property type="protein sequence ID" value="MXR52197.1"/>
    <property type="molecule type" value="Genomic_DNA"/>
</dbReference>
<dbReference type="InterPro" id="IPR058280">
    <property type="entry name" value="DUF7974"/>
</dbReference>
<dbReference type="AlphaFoldDB" id="A0A6B0T5H0"/>